<sequence length="39" mass="3921">MMVVGAGGASWWSRLRDQVAALVDGKADSSGPTGGFGLI</sequence>
<dbReference type="EMBL" id="JAVIJP010000018">
    <property type="protein sequence ID" value="KAL3639375.1"/>
    <property type="molecule type" value="Genomic_DNA"/>
</dbReference>
<protein>
    <submittedName>
        <fullName evidence="1">Uncharacterized protein</fullName>
    </submittedName>
</protein>
<name>A0ABD3DAL9_9LAMI</name>
<reference evidence="2" key="1">
    <citation type="journal article" date="2024" name="IScience">
        <title>Strigolactones Initiate the Formation of Haustorium-like Structures in Castilleja.</title>
        <authorList>
            <person name="Buerger M."/>
            <person name="Peterson D."/>
            <person name="Chory J."/>
        </authorList>
    </citation>
    <scope>NUCLEOTIDE SEQUENCE [LARGE SCALE GENOMIC DNA]</scope>
</reference>
<dbReference type="AlphaFoldDB" id="A0ABD3DAL9"/>
<evidence type="ECO:0000313" key="2">
    <source>
        <dbReference type="Proteomes" id="UP001632038"/>
    </source>
</evidence>
<proteinExistence type="predicted"/>
<gene>
    <name evidence="1" type="ORF">CASFOL_017282</name>
</gene>
<organism evidence="1 2">
    <name type="scientific">Castilleja foliolosa</name>
    <dbReference type="NCBI Taxonomy" id="1961234"/>
    <lineage>
        <taxon>Eukaryota</taxon>
        <taxon>Viridiplantae</taxon>
        <taxon>Streptophyta</taxon>
        <taxon>Embryophyta</taxon>
        <taxon>Tracheophyta</taxon>
        <taxon>Spermatophyta</taxon>
        <taxon>Magnoliopsida</taxon>
        <taxon>eudicotyledons</taxon>
        <taxon>Gunneridae</taxon>
        <taxon>Pentapetalae</taxon>
        <taxon>asterids</taxon>
        <taxon>lamiids</taxon>
        <taxon>Lamiales</taxon>
        <taxon>Orobanchaceae</taxon>
        <taxon>Pedicularideae</taxon>
        <taxon>Castillejinae</taxon>
        <taxon>Castilleja</taxon>
    </lineage>
</organism>
<dbReference type="Proteomes" id="UP001632038">
    <property type="component" value="Unassembled WGS sequence"/>
</dbReference>
<accession>A0ABD3DAL9</accession>
<evidence type="ECO:0000313" key="1">
    <source>
        <dbReference type="EMBL" id="KAL3639375.1"/>
    </source>
</evidence>
<keyword evidence="2" id="KW-1185">Reference proteome</keyword>
<comment type="caution">
    <text evidence="1">The sequence shown here is derived from an EMBL/GenBank/DDBJ whole genome shotgun (WGS) entry which is preliminary data.</text>
</comment>